<evidence type="ECO:0000313" key="2">
    <source>
        <dbReference type="EMBL" id="MFD2864315.1"/>
    </source>
</evidence>
<evidence type="ECO:0000259" key="1">
    <source>
        <dbReference type="Pfam" id="PF09995"/>
    </source>
</evidence>
<feature type="domain" description="ER-bound oxygenase mpaB/mpaB'/Rubber oxygenase catalytic" evidence="1">
    <location>
        <begin position="23"/>
        <end position="232"/>
    </location>
</feature>
<reference evidence="3" key="1">
    <citation type="journal article" date="2019" name="Int. J. Syst. Evol. Microbiol.">
        <title>The Global Catalogue of Microorganisms (GCM) 10K type strain sequencing project: providing services to taxonomists for standard genome sequencing and annotation.</title>
        <authorList>
            <consortium name="The Broad Institute Genomics Platform"/>
            <consortium name="The Broad Institute Genome Sequencing Center for Infectious Disease"/>
            <person name="Wu L."/>
            <person name="Ma J."/>
        </authorList>
    </citation>
    <scope>NUCLEOTIDE SEQUENCE [LARGE SCALE GENOMIC DNA]</scope>
    <source>
        <strain evidence="3">KCTC 52232</strain>
    </source>
</reference>
<gene>
    <name evidence="2" type="ORF">ACFSYC_06400</name>
</gene>
<protein>
    <submittedName>
        <fullName evidence="2">Oxygenase MpaB family protein</fullName>
    </submittedName>
</protein>
<dbReference type="Pfam" id="PF09995">
    <property type="entry name" value="MPAB_Lcp_cat"/>
    <property type="match status" value="1"/>
</dbReference>
<dbReference type="InterPro" id="IPR018713">
    <property type="entry name" value="MPAB/Lcp_cat_dom"/>
</dbReference>
<dbReference type="EMBL" id="JBHUON010000005">
    <property type="protein sequence ID" value="MFD2864315.1"/>
    <property type="molecule type" value="Genomic_DNA"/>
</dbReference>
<dbReference type="Proteomes" id="UP001597601">
    <property type="component" value="Unassembled WGS sequence"/>
</dbReference>
<dbReference type="RefSeq" id="WP_377124718.1">
    <property type="nucleotide sequence ID" value="NZ_JBHUHN010000001.1"/>
</dbReference>
<comment type="caution">
    <text evidence="2">The sequence shown here is derived from an EMBL/GenBank/DDBJ whole genome shotgun (WGS) entry which is preliminary data.</text>
</comment>
<proteinExistence type="predicted"/>
<sequence length="251" mass="29199">MKYFVNPDSIVRKIWGRADTTLFIFAGSAAEFALNKAVDWLYYTGKLPADPLGRLFSTVTYARQVIFAEEGDALLAIDKITAIHKGVEHARGARIPDWAYRDVLFMLIDYSIRSFELLDRPLSIGEKTEIFEVFYRLGQRMELKDLPTNFVQWKRMREEHLQQNLSQSAYTYHLYKQYKKHLGWLRYTLVIKVQAMLVPGHVNNLLALGKPGWVKPVLAFYRFLRRLKVETLVRNLLLPAAYKVQIKGLDV</sequence>
<accession>A0ABW5XPS2</accession>
<keyword evidence="3" id="KW-1185">Reference proteome</keyword>
<evidence type="ECO:0000313" key="3">
    <source>
        <dbReference type="Proteomes" id="UP001597601"/>
    </source>
</evidence>
<organism evidence="2 3">
    <name type="scientific">Mucilaginibacter antarcticus</name>
    <dbReference type="NCBI Taxonomy" id="1855725"/>
    <lineage>
        <taxon>Bacteria</taxon>
        <taxon>Pseudomonadati</taxon>
        <taxon>Bacteroidota</taxon>
        <taxon>Sphingobacteriia</taxon>
        <taxon>Sphingobacteriales</taxon>
        <taxon>Sphingobacteriaceae</taxon>
        <taxon>Mucilaginibacter</taxon>
    </lineage>
</organism>
<name>A0ABW5XPS2_9SPHI</name>